<proteinExistence type="predicted"/>
<reference evidence="2 3" key="1">
    <citation type="journal article" date="2014" name="Agronomy (Basel)">
        <title>A Draft Genome Sequence for Ensete ventricosum, the Drought-Tolerant Tree Against Hunger.</title>
        <authorList>
            <person name="Harrison J."/>
            <person name="Moore K.A."/>
            <person name="Paszkiewicz K."/>
            <person name="Jones T."/>
            <person name="Grant M."/>
            <person name="Ambacheew D."/>
            <person name="Muzemil S."/>
            <person name="Studholme D.J."/>
        </authorList>
    </citation>
    <scope>NUCLEOTIDE SEQUENCE [LARGE SCALE GENOMIC DNA]</scope>
</reference>
<evidence type="ECO:0000313" key="3">
    <source>
        <dbReference type="Proteomes" id="UP000287651"/>
    </source>
</evidence>
<dbReference type="EMBL" id="AMZH03000542">
    <property type="protein sequence ID" value="RRT83197.1"/>
    <property type="molecule type" value="Genomic_DNA"/>
</dbReference>
<gene>
    <name evidence="2" type="ORF">B296_00001811</name>
</gene>
<dbReference type="AlphaFoldDB" id="A0A427B416"/>
<protein>
    <submittedName>
        <fullName evidence="2">Uncharacterized protein</fullName>
    </submittedName>
</protein>
<feature type="region of interest" description="Disordered" evidence="1">
    <location>
        <begin position="64"/>
        <end position="93"/>
    </location>
</feature>
<sequence length="136" mass="15807">MDITTDRDGTPHRLHVPLLDEDSPRLITEGLHLRLRQELAFSELLDLAVQVRVRRHLPAPHLRPVRSAIDRSRSRRPEFDRRSGRDLPQQKRIRRIEASMGRIKVLQQGKMQATRGLITSLCSQQNLIAITLKEER</sequence>
<comment type="caution">
    <text evidence="2">The sequence shown here is derived from an EMBL/GenBank/DDBJ whole genome shotgun (WGS) entry which is preliminary data.</text>
</comment>
<evidence type="ECO:0000313" key="2">
    <source>
        <dbReference type="EMBL" id="RRT83197.1"/>
    </source>
</evidence>
<feature type="compositionally biased region" description="Basic and acidic residues" evidence="1">
    <location>
        <begin position="68"/>
        <end position="89"/>
    </location>
</feature>
<dbReference type="Proteomes" id="UP000287651">
    <property type="component" value="Unassembled WGS sequence"/>
</dbReference>
<accession>A0A427B416</accession>
<name>A0A427B416_ENSVE</name>
<evidence type="ECO:0000256" key="1">
    <source>
        <dbReference type="SAM" id="MobiDB-lite"/>
    </source>
</evidence>
<organism evidence="2 3">
    <name type="scientific">Ensete ventricosum</name>
    <name type="common">Abyssinian banana</name>
    <name type="synonym">Musa ensete</name>
    <dbReference type="NCBI Taxonomy" id="4639"/>
    <lineage>
        <taxon>Eukaryota</taxon>
        <taxon>Viridiplantae</taxon>
        <taxon>Streptophyta</taxon>
        <taxon>Embryophyta</taxon>
        <taxon>Tracheophyta</taxon>
        <taxon>Spermatophyta</taxon>
        <taxon>Magnoliopsida</taxon>
        <taxon>Liliopsida</taxon>
        <taxon>Zingiberales</taxon>
        <taxon>Musaceae</taxon>
        <taxon>Ensete</taxon>
    </lineage>
</organism>